<evidence type="ECO:0008006" key="5">
    <source>
        <dbReference type="Google" id="ProtNLM"/>
    </source>
</evidence>
<evidence type="ECO:0000313" key="3">
    <source>
        <dbReference type="EMBL" id="AEV72291.1"/>
    </source>
</evidence>
<feature type="region of interest" description="Disordered" evidence="1">
    <location>
        <begin position="24"/>
        <end position="61"/>
    </location>
</feature>
<proteinExistence type="predicted"/>
<feature type="region of interest" description="Disordered" evidence="1">
    <location>
        <begin position="156"/>
        <end position="189"/>
    </location>
</feature>
<name>G8RK66_MYCRN</name>
<dbReference type="RefSeq" id="WP_014210105.1">
    <property type="nucleotide sequence ID" value="NC_016604.1"/>
</dbReference>
<dbReference type="HOGENOM" id="CLU_122361_0_0_11"/>
<dbReference type="Proteomes" id="UP000005442">
    <property type="component" value="Chromosome"/>
</dbReference>
<sequence>MRPTRTAALAAALLVVAGVTAGQVGAQPSDEPAPPANPTTQPAAPGPDAQPAAAPAGPKTTIDADGTYAVGKDIVPGNYASAGPVQGGACYWKRTSGDEMVDNAMTKKPQVVQILASDTAFTTNDCQSWTLTNAPVPSSGNAMDILGQLGKLVITGPSAPAASAPAADEPLPAEAPVPTGTGRPPGPTP</sequence>
<protein>
    <recommendedName>
        <fullName evidence="5">Lipoprotein</fullName>
    </recommendedName>
</protein>
<dbReference type="KEGG" id="mrh:MycrhN_1677"/>
<dbReference type="OrthoDB" id="166978at2"/>
<feature type="compositionally biased region" description="Low complexity" evidence="1">
    <location>
        <begin position="157"/>
        <end position="182"/>
    </location>
</feature>
<feature type="chain" id="PRO_5003515925" description="Lipoprotein" evidence="2">
    <location>
        <begin position="27"/>
        <end position="189"/>
    </location>
</feature>
<evidence type="ECO:0000313" key="4">
    <source>
        <dbReference type="Proteomes" id="UP000005442"/>
    </source>
</evidence>
<feature type="signal peptide" evidence="2">
    <location>
        <begin position="1"/>
        <end position="26"/>
    </location>
</feature>
<dbReference type="eggNOG" id="ENOG5033FYI">
    <property type="taxonomic scope" value="Bacteria"/>
</dbReference>
<keyword evidence="2" id="KW-0732">Signal</keyword>
<dbReference type="STRING" id="710685.MycrhN_1677"/>
<keyword evidence="4" id="KW-1185">Reference proteome</keyword>
<organism evidence="3 4">
    <name type="scientific">Mycolicibacterium rhodesiae (strain NBB3)</name>
    <name type="common">Mycobacterium rhodesiae</name>
    <dbReference type="NCBI Taxonomy" id="710685"/>
    <lineage>
        <taxon>Bacteria</taxon>
        <taxon>Bacillati</taxon>
        <taxon>Actinomycetota</taxon>
        <taxon>Actinomycetes</taxon>
        <taxon>Mycobacteriales</taxon>
        <taxon>Mycobacteriaceae</taxon>
        <taxon>Mycolicibacterium</taxon>
    </lineage>
</organism>
<evidence type="ECO:0000256" key="2">
    <source>
        <dbReference type="SAM" id="SignalP"/>
    </source>
</evidence>
<dbReference type="PATRIC" id="fig|710685.3.peg.1684"/>
<reference evidence="3 4" key="1">
    <citation type="submission" date="2011-12" db="EMBL/GenBank/DDBJ databases">
        <title>Complete sequence of Mycobacterium rhodesiae NBB3.</title>
        <authorList>
            <consortium name="US DOE Joint Genome Institute"/>
            <person name="Lucas S."/>
            <person name="Han J."/>
            <person name="Lapidus A."/>
            <person name="Cheng J.-F."/>
            <person name="Goodwin L."/>
            <person name="Pitluck S."/>
            <person name="Peters L."/>
            <person name="Mikhailova N."/>
            <person name="Gu W."/>
            <person name="Detter J.C."/>
            <person name="Han C."/>
            <person name="Tapia R."/>
            <person name="Land M."/>
            <person name="Hauser L."/>
            <person name="Kyrpides N."/>
            <person name="Ivanova N."/>
            <person name="Pagani I."/>
            <person name="Mattes T."/>
            <person name="Holmes A."/>
            <person name="Rutledge P."/>
            <person name="Paulsen I."/>
            <person name="Coleman N."/>
            <person name="Woyke T."/>
        </authorList>
    </citation>
    <scope>NUCLEOTIDE SEQUENCE [LARGE SCALE GENOMIC DNA]</scope>
    <source>
        <strain evidence="3 4">NBB3</strain>
    </source>
</reference>
<accession>G8RK66</accession>
<dbReference type="EMBL" id="CP003169">
    <property type="protein sequence ID" value="AEV72291.1"/>
    <property type="molecule type" value="Genomic_DNA"/>
</dbReference>
<evidence type="ECO:0000256" key="1">
    <source>
        <dbReference type="SAM" id="MobiDB-lite"/>
    </source>
</evidence>
<gene>
    <name evidence="3" type="ordered locus">MycrhN_1677</name>
</gene>
<feature type="compositionally biased region" description="Low complexity" evidence="1">
    <location>
        <begin position="38"/>
        <end position="58"/>
    </location>
</feature>
<dbReference type="AlphaFoldDB" id="G8RK66"/>